<dbReference type="CDD" id="cd06462">
    <property type="entry name" value="Peptidase_S24_S26"/>
    <property type="match status" value="1"/>
</dbReference>
<protein>
    <submittedName>
        <fullName evidence="5">Transcriptional regulator</fullName>
    </submittedName>
</protein>
<proteinExistence type="predicted"/>
<organism evidence="5 6">
    <name type="scientific">Vreelandella olivaria</name>
    <dbReference type="NCBI Taxonomy" id="390919"/>
    <lineage>
        <taxon>Bacteria</taxon>
        <taxon>Pseudomonadati</taxon>
        <taxon>Pseudomonadota</taxon>
        <taxon>Gammaproteobacteria</taxon>
        <taxon>Oceanospirillales</taxon>
        <taxon>Halomonadaceae</taxon>
        <taxon>Vreelandella</taxon>
    </lineage>
</organism>
<evidence type="ECO:0000256" key="2">
    <source>
        <dbReference type="ARBA" id="ARBA00023125"/>
    </source>
</evidence>
<evidence type="ECO:0000256" key="3">
    <source>
        <dbReference type="ARBA" id="ARBA00023163"/>
    </source>
</evidence>
<evidence type="ECO:0000259" key="4">
    <source>
        <dbReference type="PROSITE" id="PS50943"/>
    </source>
</evidence>
<accession>A0ABM7GKJ6</accession>
<dbReference type="InterPro" id="IPR001387">
    <property type="entry name" value="Cro/C1-type_HTH"/>
</dbReference>
<dbReference type="Gene3D" id="1.10.260.40">
    <property type="entry name" value="lambda repressor-like DNA-binding domains"/>
    <property type="match status" value="1"/>
</dbReference>
<evidence type="ECO:0000313" key="6">
    <source>
        <dbReference type="Proteomes" id="UP000289555"/>
    </source>
</evidence>
<keyword evidence="1" id="KW-0805">Transcription regulation</keyword>
<dbReference type="InterPro" id="IPR015927">
    <property type="entry name" value="Peptidase_S24_S26A/B/C"/>
</dbReference>
<dbReference type="SUPFAM" id="SSF47413">
    <property type="entry name" value="lambda repressor-like DNA-binding domains"/>
    <property type="match status" value="1"/>
</dbReference>
<dbReference type="PROSITE" id="PS50943">
    <property type="entry name" value="HTH_CROC1"/>
    <property type="match status" value="1"/>
</dbReference>
<keyword evidence="6" id="KW-1185">Reference proteome</keyword>
<gene>
    <name evidence="5" type="ORF">HORIV_34870</name>
</gene>
<evidence type="ECO:0000256" key="1">
    <source>
        <dbReference type="ARBA" id="ARBA00023015"/>
    </source>
</evidence>
<evidence type="ECO:0000313" key="5">
    <source>
        <dbReference type="EMBL" id="BBI51066.1"/>
    </source>
</evidence>
<sequence length="241" mass="26397">MQEYERAHNNQGMELKDRLRLARKHAGLSQSQAAIKSGIDQATISNLERGKHHSSTHLLQIADALNVSYRWLTAGIGEMQPSISDGRAGYAVESLPSSNDYALIPQLSVRGENGNGYLNDHVEVKGDLAFKREWLAKIGAKPENLSVIYADGDSMEPYIVSGDVVLIDHGCTTPVNGKVFAIQRPDGSISIKRLIQHITGEWVLSSDNPNKALYRDELIDSASVCQVPIIGKVVWRGGAMH</sequence>
<dbReference type="CDD" id="cd00093">
    <property type="entry name" value="HTH_XRE"/>
    <property type="match status" value="1"/>
</dbReference>
<dbReference type="InterPro" id="IPR036286">
    <property type="entry name" value="LexA/Signal_pep-like_sf"/>
</dbReference>
<name>A0ABM7GKJ6_9GAMM</name>
<dbReference type="SMART" id="SM00530">
    <property type="entry name" value="HTH_XRE"/>
    <property type="match status" value="1"/>
</dbReference>
<dbReference type="InterPro" id="IPR010982">
    <property type="entry name" value="Lambda_DNA-bd_dom_sf"/>
</dbReference>
<dbReference type="PANTHER" id="PTHR40661">
    <property type="match status" value="1"/>
</dbReference>
<reference evidence="6" key="1">
    <citation type="journal article" date="2019" name="Microbiol. Resour. Announc.">
        <title>Complete Genome Sequence of Halomonas olivaria, a Moderately Halophilic Bacterium Isolated from Olive Processing Effluents, Obtained by Nanopore Sequencing.</title>
        <authorList>
            <person name="Nagata S."/>
            <person name="Ii K.M."/>
            <person name="Tsukimi T."/>
            <person name="Miura M.C."/>
            <person name="Galipon J."/>
            <person name="Arakawa K."/>
        </authorList>
    </citation>
    <scope>NUCLEOTIDE SEQUENCE [LARGE SCALE GENOMIC DNA]</scope>
    <source>
        <strain evidence="6">TYRC17</strain>
    </source>
</reference>
<dbReference type="Pfam" id="PF00717">
    <property type="entry name" value="Peptidase_S24"/>
    <property type="match status" value="1"/>
</dbReference>
<dbReference type="PANTHER" id="PTHR40661:SF3">
    <property type="entry name" value="FELS-1 PROPHAGE TRANSCRIPTIONAL REGULATOR"/>
    <property type="match status" value="1"/>
</dbReference>
<keyword evidence="3" id="KW-0804">Transcription</keyword>
<dbReference type="EMBL" id="AP019416">
    <property type="protein sequence ID" value="BBI51066.1"/>
    <property type="molecule type" value="Genomic_DNA"/>
</dbReference>
<dbReference type="SUPFAM" id="SSF51306">
    <property type="entry name" value="LexA/Signal peptidase"/>
    <property type="match status" value="1"/>
</dbReference>
<feature type="domain" description="HTH cro/C1-type" evidence="4">
    <location>
        <begin position="19"/>
        <end position="72"/>
    </location>
</feature>
<dbReference type="Pfam" id="PF01381">
    <property type="entry name" value="HTH_3"/>
    <property type="match status" value="1"/>
</dbReference>
<keyword evidence="2" id="KW-0238">DNA-binding</keyword>
<dbReference type="Gene3D" id="2.10.109.10">
    <property type="entry name" value="Umud Fragment, subunit A"/>
    <property type="match status" value="1"/>
</dbReference>
<dbReference type="Proteomes" id="UP000289555">
    <property type="component" value="Chromosome"/>
</dbReference>